<accession>A0A481Z024</accession>
<evidence type="ECO:0000313" key="1">
    <source>
        <dbReference type="EMBL" id="QBK88853.1"/>
    </source>
</evidence>
<dbReference type="EMBL" id="MK500401">
    <property type="protein sequence ID" value="QBK88853.1"/>
    <property type="molecule type" value="Genomic_DNA"/>
</dbReference>
<sequence>MSEQNLYNIIFIPTRNNYELHFKNADGLHEIIISTPLMALPFGVERYKYKDVLNIEFNDSNNSKNMYNTMLQIDNFFMRLSSDKNMMKKMTHETNIYNKIHDKTYKSCVRTNQGHHPLFRTHIKNKKIKSLINERSKLRASSEENLTKPIHGYFKLHLSSLWISKYDYGLTWYVKGCKL</sequence>
<gene>
    <name evidence="1" type="ORF">LCMiAC01_05350</name>
</gene>
<proteinExistence type="predicted"/>
<name>A0A481Z024_9VIRU</name>
<organism evidence="1">
    <name type="scientific">Mimivirus LCMiAC01</name>
    <dbReference type="NCBI Taxonomy" id="2506608"/>
    <lineage>
        <taxon>Viruses</taxon>
        <taxon>Varidnaviria</taxon>
        <taxon>Bamfordvirae</taxon>
        <taxon>Nucleocytoviricota</taxon>
        <taxon>Megaviricetes</taxon>
        <taxon>Imitervirales</taxon>
        <taxon>Mimiviridae</taxon>
        <taxon>Klosneuvirinae</taxon>
    </lineage>
</organism>
<reference evidence="1" key="1">
    <citation type="journal article" date="2019" name="MBio">
        <title>Virus Genomes from Deep Sea Sediments Expand the Ocean Megavirome and Support Independent Origins of Viral Gigantism.</title>
        <authorList>
            <person name="Backstrom D."/>
            <person name="Yutin N."/>
            <person name="Jorgensen S.L."/>
            <person name="Dharamshi J."/>
            <person name="Homa F."/>
            <person name="Zaremba-Niedwiedzka K."/>
            <person name="Spang A."/>
            <person name="Wolf Y.I."/>
            <person name="Koonin E.V."/>
            <person name="Ettema T.J."/>
        </authorList>
    </citation>
    <scope>NUCLEOTIDE SEQUENCE</scope>
</reference>
<protein>
    <submittedName>
        <fullName evidence="1">Uncharacterized protein</fullName>
    </submittedName>
</protein>